<protein>
    <submittedName>
        <fullName evidence="4">LysM peptidoglycan-binding domain-containing protein</fullName>
    </submittedName>
</protein>
<feature type="transmembrane region" description="Helical" evidence="2">
    <location>
        <begin position="12"/>
        <end position="31"/>
    </location>
</feature>
<feature type="region of interest" description="Disordered" evidence="1">
    <location>
        <begin position="39"/>
        <end position="86"/>
    </location>
</feature>
<dbReference type="CDD" id="cd00118">
    <property type="entry name" value="LysM"/>
    <property type="match status" value="1"/>
</dbReference>
<dbReference type="Proteomes" id="UP001597474">
    <property type="component" value="Unassembled WGS sequence"/>
</dbReference>
<keyword evidence="2" id="KW-0472">Membrane</keyword>
<dbReference type="Gene3D" id="3.10.350.10">
    <property type="entry name" value="LysM domain"/>
    <property type="match status" value="1"/>
</dbReference>
<evidence type="ECO:0000256" key="2">
    <source>
        <dbReference type="SAM" id="Phobius"/>
    </source>
</evidence>
<name>A0ABW5U1D3_9RHOB</name>
<evidence type="ECO:0000313" key="5">
    <source>
        <dbReference type="Proteomes" id="UP001597474"/>
    </source>
</evidence>
<keyword evidence="2" id="KW-1133">Transmembrane helix</keyword>
<dbReference type="InterPro" id="IPR018392">
    <property type="entry name" value="LysM"/>
</dbReference>
<dbReference type="Pfam" id="PF01476">
    <property type="entry name" value="LysM"/>
    <property type="match status" value="1"/>
</dbReference>
<dbReference type="PROSITE" id="PS51782">
    <property type="entry name" value="LYSM"/>
    <property type="match status" value="1"/>
</dbReference>
<feature type="region of interest" description="Disordered" evidence="1">
    <location>
        <begin position="180"/>
        <end position="236"/>
    </location>
</feature>
<evidence type="ECO:0000313" key="4">
    <source>
        <dbReference type="EMBL" id="MFD2738861.1"/>
    </source>
</evidence>
<dbReference type="InterPro" id="IPR036779">
    <property type="entry name" value="LysM_dom_sf"/>
</dbReference>
<gene>
    <name evidence="4" type="ORF">ACFSUD_04710</name>
</gene>
<dbReference type="InterPro" id="IPR052196">
    <property type="entry name" value="Bact_Kbp"/>
</dbReference>
<evidence type="ECO:0000259" key="3">
    <source>
        <dbReference type="PROSITE" id="PS51782"/>
    </source>
</evidence>
<organism evidence="4 5">
    <name type="scientific">Sulfitobacter aestuarii</name>
    <dbReference type="NCBI Taxonomy" id="2161676"/>
    <lineage>
        <taxon>Bacteria</taxon>
        <taxon>Pseudomonadati</taxon>
        <taxon>Pseudomonadota</taxon>
        <taxon>Alphaproteobacteria</taxon>
        <taxon>Rhodobacterales</taxon>
        <taxon>Roseobacteraceae</taxon>
        <taxon>Sulfitobacter</taxon>
    </lineage>
</organism>
<keyword evidence="5" id="KW-1185">Reference proteome</keyword>
<feature type="compositionally biased region" description="Polar residues" evidence="1">
    <location>
        <begin position="60"/>
        <end position="71"/>
    </location>
</feature>
<sequence length="411" mass="42509">MAISASGIRSAPMLLGATGLAITALALWAFLPRSPLNEAPDRAAQLPDTTARPEADVGQPTAQATPDTPSVSAPPKLPAPAFDEVRREPDGLTVIAGRAAPGARIELLQDGAPVGAAQADAQGRFAAVAQLPSDGQGHVLSLTQELDGERIASQDDIILAPSKAAPEQSVELAEAIPAEQHPDARTEHPATQTAEAPPADTASPATTAAEADPSDSAPPTVTASTQPGEATEPDAPVALLKSTPDGIEVMQPAAPQVMSRVALDAISYADSGEVQLAGRAQPEARHVRIYLDNDAVIDLAVDNSGRWRGELPQVDAGIYTLRVDEMGASGDVISRVETPFKRESAAALAAAGAGQDGPLSAVTVQRGDTLWAISRARYGDGLLFVRVFEANSTAIRNPDLIYPGQVFDLPD</sequence>
<proteinExistence type="predicted"/>
<evidence type="ECO:0000256" key="1">
    <source>
        <dbReference type="SAM" id="MobiDB-lite"/>
    </source>
</evidence>
<dbReference type="PANTHER" id="PTHR34700">
    <property type="entry name" value="POTASSIUM BINDING PROTEIN KBP"/>
    <property type="match status" value="1"/>
</dbReference>
<keyword evidence="2" id="KW-0812">Transmembrane</keyword>
<dbReference type="SMART" id="SM00257">
    <property type="entry name" value="LysM"/>
    <property type="match status" value="1"/>
</dbReference>
<comment type="caution">
    <text evidence="4">The sequence shown here is derived from an EMBL/GenBank/DDBJ whole genome shotgun (WGS) entry which is preliminary data.</text>
</comment>
<dbReference type="EMBL" id="JBHUMP010000003">
    <property type="protein sequence ID" value="MFD2738861.1"/>
    <property type="molecule type" value="Genomic_DNA"/>
</dbReference>
<reference evidence="5" key="1">
    <citation type="journal article" date="2019" name="Int. J. Syst. Evol. Microbiol.">
        <title>The Global Catalogue of Microorganisms (GCM) 10K type strain sequencing project: providing services to taxonomists for standard genome sequencing and annotation.</title>
        <authorList>
            <consortium name="The Broad Institute Genomics Platform"/>
            <consortium name="The Broad Institute Genome Sequencing Center for Infectious Disease"/>
            <person name="Wu L."/>
            <person name="Ma J."/>
        </authorList>
    </citation>
    <scope>NUCLEOTIDE SEQUENCE [LARGE SCALE GENOMIC DNA]</scope>
    <source>
        <strain evidence="5">TISTR 2562</strain>
    </source>
</reference>
<dbReference type="PANTHER" id="PTHR34700:SF4">
    <property type="entry name" value="PHAGE-LIKE ELEMENT PBSX PROTEIN XKDP"/>
    <property type="match status" value="1"/>
</dbReference>
<accession>A0ABW5U1D3</accession>
<feature type="domain" description="LysM" evidence="3">
    <location>
        <begin position="360"/>
        <end position="409"/>
    </location>
</feature>
<dbReference type="RefSeq" id="WP_386371977.1">
    <property type="nucleotide sequence ID" value="NZ_JBHUMP010000003.1"/>
</dbReference>
<feature type="compositionally biased region" description="Low complexity" evidence="1">
    <location>
        <begin position="193"/>
        <end position="220"/>
    </location>
</feature>